<keyword evidence="1" id="KW-0812">Transmembrane</keyword>
<dbReference type="EMBL" id="JAYMYQ010000008">
    <property type="protein sequence ID" value="KAK7314895.1"/>
    <property type="molecule type" value="Genomic_DNA"/>
</dbReference>
<proteinExistence type="predicted"/>
<name>A0AAN9KCD5_CANGL</name>
<organism evidence="2 3">
    <name type="scientific">Canavalia gladiata</name>
    <name type="common">Sword bean</name>
    <name type="synonym">Dolichos gladiatus</name>
    <dbReference type="NCBI Taxonomy" id="3824"/>
    <lineage>
        <taxon>Eukaryota</taxon>
        <taxon>Viridiplantae</taxon>
        <taxon>Streptophyta</taxon>
        <taxon>Embryophyta</taxon>
        <taxon>Tracheophyta</taxon>
        <taxon>Spermatophyta</taxon>
        <taxon>Magnoliopsida</taxon>
        <taxon>eudicotyledons</taxon>
        <taxon>Gunneridae</taxon>
        <taxon>Pentapetalae</taxon>
        <taxon>rosids</taxon>
        <taxon>fabids</taxon>
        <taxon>Fabales</taxon>
        <taxon>Fabaceae</taxon>
        <taxon>Papilionoideae</taxon>
        <taxon>50 kb inversion clade</taxon>
        <taxon>NPAAA clade</taxon>
        <taxon>indigoferoid/millettioid clade</taxon>
        <taxon>Phaseoleae</taxon>
        <taxon>Canavalia</taxon>
    </lineage>
</organism>
<sequence length="250" mass="27855">MISQRVPDSQKVPEVSEISQKIPEISQKVPEVSQTSQKIPEISECVIEVQTPQRGIPEVSHSVSEVLQISECVIEVLQTSKSTLQAIMMWRLVGLASSVVGLLCFALSPSFHRLIGGWNRFKFTLYGLFSLVICAMVLFARQSSFSRQHVQLKAYLGFAILMMISVYSYFYDKAMSGKPEILSLVSNAAFALMTLCLSKLIKFGFEMGIFCYFLGCFTIQLVAIDLKLILVAIIFGCPLFIMHSSSELPT</sequence>
<reference evidence="2 3" key="1">
    <citation type="submission" date="2024-01" db="EMBL/GenBank/DDBJ databases">
        <title>The genomes of 5 underutilized Papilionoideae crops provide insights into root nodulation and disease resistanc.</title>
        <authorList>
            <person name="Jiang F."/>
        </authorList>
    </citation>
    <scope>NUCLEOTIDE SEQUENCE [LARGE SCALE GENOMIC DNA]</scope>
    <source>
        <strain evidence="2">LVBAO_FW01</strain>
        <tissue evidence="2">Leaves</tissue>
    </source>
</reference>
<evidence type="ECO:0000256" key="1">
    <source>
        <dbReference type="SAM" id="Phobius"/>
    </source>
</evidence>
<feature type="transmembrane region" description="Helical" evidence="1">
    <location>
        <begin position="123"/>
        <end position="140"/>
    </location>
</feature>
<protein>
    <submittedName>
        <fullName evidence="2">Uncharacterized protein</fullName>
    </submittedName>
</protein>
<feature type="transmembrane region" description="Helical" evidence="1">
    <location>
        <begin position="89"/>
        <end position="111"/>
    </location>
</feature>
<evidence type="ECO:0000313" key="3">
    <source>
        <dbReference type="Proteomes" id="UP001367508"/>
    </source>
</evidence>
<accession>A0AAN9KCD5</accession>
<keyword evidence="3" id="KW-1185">Reference proteome</keyword>
<evidence type="ECO:0000313" key="2">
    <source>
        <dbReference type="EMBL" id="KAK7314895.1"/>
    </source>
</evidence>
<feature type="transmembrane region" description="Helical" evidence="1">
    <location>
        <begin position="181"/>
        <end position="198"/>
    </location>
</feature>
<feature type="transmembrane region" description="Helical" evidence="1">
    <location>
        <begin position="152"/>
        <end position="169"/>
    </location>
</feature>
<dbReference type="AlphaFoldDB" id="A0AAN9KCD5"/>
<keyword evidence="1" id="KW-1133">Transmembrane helix</keyword>
<dbReference type="Proteomes" id="UP001367508">
    <property type="component" value="Unassembled WGS sequence"/>
</dbReference>
<feature type="transmembrane region" description="Helical" evidence="1">
    <location>
        <begin position="210"/>
        <end position="241"/>
    </location>
</feature>
<keyword evidence="1" id="KW-0472">Membrane</keyword>
<comment type="caution">
    <text evidence="2">The sequence shown here is derived from an EMBL/GenBank/DDBJ whole genome shotgun (WGS) entry which is preliminary data.</text>
</comment>
<gene>
    <name evidence="2" type="ORF">VNO77_33425</name>
</gene>